<proteinExistence type="inferred from homology"/>
<sequence length="229" mass="25490">MKKIIIAIDGYSSCGKSTMAKQLAKELGYVFIDSGAMYRAITLFFVDNKIDIANEAAIENAISKIALKFVFNKNLGKSEMYLNGVNVEQAIRSMAISNQVSEIAALEKVRTFAVDAQQKMGTEKGIIMDGRDVGTNVFPNAELKIFMTASIAVRTQRRYNELIGKYPHISLEEVKENLEKRDLIDTTRAINPLRKADDASVLDNSNLTREEQLAIAKSWADKALKMSMP</sequence>
<feature type="binding site" evidence="8">
    <location>
        <begin position="10"/>
        <end position="18"/>
    </location>
    <ligand>
        <name>ATP</name>
        <dbReference type="ChEBI" id="CHEBI:30616"/>
    </ligand>
</feature>
<evidence type="ECO:0000259" key="9">
    <source>
        <dbReference type="Pfam" id="PF02224"/>
    </source>
</evidence>
<comment type="similarity">
    <text evidence="1 8">Belongs to the cytidylate kinase family. Type 1 subfamily.</text>
</comment>
<dbReference type="InterPro" id="IPR011994">
    <property type="entry name" value="Cytidylate_kinase_dom"/>
</dbReference>
<dbReference type="InterPro" id="IPR003136">
    <property type="entry name" value="Cytidylate_kin"/>
</dbReference>
<dbReference type="EC" id="2.7.4.25" evidence="8"/>
<keyword evidence="11" id="KW-1185">Reference proteome</keyword>
<comment type="subcellular location">
    <subcellularLocation>
        <location evidence="8">Cytoplasm</location>
    </subcellularLocation>
</comment>
<dbReference type="Pfam" id="PF02224">
    <property type="entry name" value="Cytidylate_kin"/>
    <property type="match status" value="1"/>
</dbReference>
<dbReference type="EMBL" id="CP032489">
    <property type="protein sequence ID" value="AYD48440.1"/>
    <property type="molecule type" value="Genomic_DNA"/>
</dbReference>
<dbReference type="Proteomes" id="UP000266118">
    <property type="component" value="Chromosome"/>
</dbReference>
<dbReference type="GO" id="GO:0005829">
    <property type="term" value="C:cytosol"/>
    <property type="evidence" value="ECO:0007669"/>
    <property type="project" value="TreeGrafter"/>
</dbReference>
<evidence type="ECO:0000256" key="1">
    <source>
        <dbReference type="ARBA" id="ARBA00009427"/>
    </source>
</evidence>
<keyword evidence="5 8" id="KW-0067">ATP-binding</keyword>
<keyword evidence="4 8" id="KW-0418">Kinase</keyword>
<dbReference type="GO" id="GO:0036430">
    <property type="term" value="F:CMP kinase activity"/>
    <property type="evidence" value="ECO:0007669"/>
    <property type="project" value="RHEA"/>
</dbReference>
<dbReference type="GO" id="GO:0015949">
    <property type="term" value="P:nucleobase-containing small molecule interconversion"/>
    <property type="evidence" value="ECO:0007669"/>
    <property type="project" value="TreeGrafter"/>
</dbReference>
<organism evidence="10 11">
    <name type="scientific">Arachidicoccus soli</name>
    <dbReference type="NCBI Taxonomy" id="2341117"/>
    <lineage>
        <taxon>Bacteria</taxon>
        <taxon>Pseudomonadati</taxon>
        <taxon>Bacteroidota</taxon>
        <taxon>Chitinophagia</taxon>
        <taxon>Chitinophagales</taxon>
        <taxon>Chitinophagaceae</taxon>
        <taxon>Arachidicoccus</taxon>
    </lineage>
</organism>
<name>A0A386HSQ7_9BACT</name>
<keyword evidence="8" id="KW-0963">Cytoplasm</keyword>
<dbReference type="OrthoDB" id="9807434at2"/>
<dbReference type="CDD" id="cd02019">
    <property type="entry name" value="NK"/>
    <property type="match status" value="1"/>
</dbReference>
<dbReference type="SUPFAM" id="SSF52540">
    <property type="entry name" value="P-loop containing nucleoside triphosphate hydrolases"/>
    <property type="match status" value="1"/>
</dbReference>
<dbReference type="NCBIfam" id="TIGR00017">
    <property type="entry name" value="cmk"/>
    <property type="match status" value="1"/>
</dbReference>
<dbReference type="AlphaFoldDB" id="A0A386HSQ7"/>
<dbReference type="InterPro" id="IPR027417">
    <property type="entry name" value="P-loop_NTPase"/>
</dbReference>
<keyword evidence="3 8" id="KW-0547">Nucleotide-binding</keyword>
<evidence type="ECO:0000256" key="2">
    <source>
        <dbReference type="ARBA" id="ARBA00022679"/>
    </source>
</evidence>
<dbReference type="GO" id="GO:0036431">
    <property type="term" value="F:dCMP kinase activity"/>
    <property type="evidence" value="ECO:0007669"/>
    <property type="project" value="InterPro"/>
</dbReference>
<evidence type="ECO:0000256" key="7">
    <source>
        <dbReference type="ARBA" id="ARBA00048478"/>
    </source>
</evidence>
<dbReference type="CDD" id="cd02020">
    <property type="entry name" value="CMPK"/>
    <property type="match status" value="1"/>
</dbReference>
<evidence type="ECO:0000256" key="5">
    <source>
        <dbReference type="ARBA" id="ARBA00022840"/>
    </source>
</evidence>
<dbReference type="RefSeq" id="WP_119989185.1">
    <property type="nucleotide sequence ID" value="NZ_CP032489.1"/>
</dbReference>
<keyword evidence="2 8" id="KW-0808">Transferase</keyword>
<dbReference type="PANTHER" id="PTHR21299:SF2">
    <property type="entry name" value="CYTIDYLATE KINASE"/>
    <property type="match status" value="1"/>
</dbReference>
<feature type="domain" description="Cytidylate kinase" evidence="9">
    <location>
        <begin position="6"/>
        <end position="211"/>
    </location>
</feature>
<dbReference type="GO" id="GO:0006220">
    <property type="term" value="P:pyrimidine nucleotide metabolic process"/>
    <property type="evidence" value="ECO:0007669"/>
    <property type="project" value="UniProtKB-UniRule"/>
</dbReference>
<dbReference type="HAMAP" id="MF_00238">
    <property type="entry name" value="Cytidyl_kinase_type1"/>
    <property type="match status" value="1"/>
</dbReference>
<dbReference type="Gene3D" id="3.40.50.300">
    <property type="entry name" value="P-loop containing nucleotide triphosphate hydrolases"/>
    <property type="match status" value="1"/>
</dbReference>
<accession>A0A386HSQ7</accession>
<evidence type="ECO:0000256" key="3">
    <source>
        <dbReference type="ARBA" id="ARBA00022741"/>
    </source>
</evidence>
<gene>
    <name evidence="8" type="primary">cmk</name>
    <name evidence="10" type="ORF">D6B99_13000</name>
</gene>
<evidence type="ECO:0000256" key="8">
    <source>
        <dbReference type="HAMAP-Rule" id="MF_00238"/>
    </source>
</evidence>
<evidence type="ECO:0000256" key="4">
    <source>
        <dbReference type="ARBA" id="ARBA00022777"/>
    </source>
</evidence>
<evidence type="ECO:0000313" key="10">
    <source>
        <dbReference type="EMBL" id="AYD48440.1"/>
    </source>
</evidence>
<comment type="catalytic activity">
    <reaction evidence="6 8">
        <text>dCMP + ATP = dCDP + ADP</text>
        <dbReference type="Rhea" id="RHEA:25094"/>
        <dbReference type="ChEBI" id="CHEBI:30616"/>
        <dbReference type="ChEBI" id="CHEBI:57566"/>
        <dbReference type="ChEBI" id="CHEBI:58593"/>
        <dbReference type="ChEBI" id="CHEBI:456216"/>
        <dbReference type="EC" id="2.7.4.25"/>
    </reaction>
</comment>
<reference evidence="10 11" key="1">
    <citation type="submission" date="2018-09" db="EMBL/GenBank/DDBJ databases">
        <title>Arachidicoccus sp. nov., a bacterium isolated from soil.</title>
        <authorList>
            <person name="Weon H.-Y."/>
            <person name="Kwon S.-W."/>
            <person name="Lee S.A."/>
        </authorList>
    </citation>
    <scope>NUCLEOTIDE SEQUENCE [LARGE SCALE GENOMIC DNA]</scope>
    <source>
        <strain evidence="10 11">KIS59-12</strain>
    </source>
</reference>
<protein>
    <recommendedName>
        <fullName evidence="8">Cytidylate kinase</fullName>
        <shortName evidence="8">CK</shortName>
        <ecNumber evidence="8">2.7.4.25</ecNumber>
    </recommendedName>
    <alternativeName>
        <fullName evidence="8">Cytidine monophosphate kinase</fullName>
        <shortName evidence="8">CMP kinase</shortName>
    </alternativeName>
</protein>
<dbReference type="KEGG" id="ark:D6B99_13000"/>
<dbReference type="GO" id="GO:0005524">
    <property type="term" value="F:ATP binding"/>
    <property type="evidence" value="ECO:0007669"/>
    <property type="project" value="UniProtKB-UniRule"/>
</dbReference>
<comment type="catalytic activity">
    <reaction evidence="7 8">
        <text>CMP + ATP = CDP + ADP</text>
        <dbReference type="Rhea" id="RHEA:11600"/>
        <dbReference type="ChEBI" id="CHEBI:30616"/>
        <dbReference type="ChEBI" id="CHEBI:58069"/>
        <dbReference type="ChEBI" id="CHEBI:60377"/>
        <dbReference type="ChEBI" id="CHEBI:456216"/>
        <dbReference type="EC" id="2.7.4.25"/>
    </reaction>
</comment>
<dbReference type="PANTHER" id="PTHR21299">
    <property type="entry name" value="CYTIDYLATE KINASE/PANTOATE-BETA-ALANINE LIGASE"/>
    <property type="match status" value="1"/>
</dbReference>
<evidence type="ECO:0000256" key="6">
    <source>
        <dbReference type="ARBA" id="ARBA00047615"/>
    </source>
</evidence>
<evidence type="ECO:0000313" key="11">
    <source>
        <dbReference type="Proteomes" id="UP000266118"/>
    </source>
</evidence>